<dbReference type="Gene3D" id="3.40.50.150">
    <property type="entry name" value="Vaccinia Virus protein VP39"/>
    <property type="match status" value="1"/>
</dbReference>
<sequence length="204" mass="23719">MLKVLNLYAGIGGNRKNWTDVSVTAVELDPLLASIYAQRFPDDNVIAGDAHQYLLDHFRKFDFIWSSPPCQSHSSFRQNICVRFRGTVPVYPDMRLYQEILFLKHNASCCWAVENVKPYYKPLIEPDAVLHRHLFWSNFRIPAIESLSEIKIRHAQIPELEKALGFSLKEFKLKNKRQILRNCVNPKLGLHILETAKSRIFPQQ</sequence>
<keyword evidence="2 5" id="KW-0808">Transferase</keyword>
<dbReference type="AlphaFoldDB" id="A0A1I1LIW0"/>
<dbReference type="GO" id="GO:0009307">
    <property type="term" value="P:DNA restriction-modification system"/>
    <property type="evidence" value="ECO:0007669"/>
    <property type="project" value="UniProtKB-KW"/>
</dbReference>
<evidence type="ECO:0000256" key="4">
    <source>
        <dbReference type="ARBA" id="ARBA00047422"/>
    </source>
</evidence>
<evidence type="ECO:0000256" key="3">
    <source>
        <dbReference type="ARBA" id="ARBA00022747"/>
    </source>
</evidence>
<proteinExistence type="predicted"/>
<evidence type="ECO:0000313" key="6">
    <source>
        <dbReference type="Proteomes" id="UP000199672"/>
    </source>
</evidence>
<protein>
    <submittedName>
        <fullName evidence="5">DNA (Cytosine-5)-methyltransferase 1</fullName>
    </submittedName>
</protein>
<evidence type="ECO:0000256" key="1">
    <source>
        <dbReference type="ARBA" id="ARBA00022603"/>
    </source>
</evidence>
<keyword evidence="3" id="KW-0680">Restriction system</keyword>
<dbReference type="InterPro" id="IPR001525">
    <property type="entry name" value="C5_MeTfrase"/>
</dbReference>
<dbReference type="Proteomes" id="UP000199672">
    <property type="component" value="Unassembled WGS sequence"/>
</dbReference>
<keyword evidence="1 5" id="KW-0489">Methyltransferase</keyword>
<dbReference type="SUPFAM" id="SSF53335">
    <property type="entry name" value="S-adenosyl-L-methionine-dependent methyltransferases"/>
    <property type="match status" value="1"/>
</dbReference>
<evidence type="ECO:0000256" key="2">
    <source>
        <dbReference type="ARBA" id="ARBA00022679"/>
    </source>
</evidence>
<accession>A0A1I1LIW0</accession>
<dbReference type="Pfam" id="PF00145">
    <property type="entry name" value="DNA_methylase"/>
    <property type="match status" value="1"/>
</dbReference>
<reference evidence="6" key="1">
    <citation type="submission" date="2016-10" db="EMBL/GenBank/DDBJ databases">
        <authorList>
            <person name="Varghese N."/>
            <person name="Submissions S."/>
        </authorList>
    </citation>
    <scope>NUCLEOTIDE SEQUENCE [LARGE SCALE GENOMIC DNA]</scope>
    <source>
        <strain evidence="6">CGMCC 1.10370</strain>
    </source>
</reference>
<organism evidence="5 6">
    <name type="scientific">Flavobacterium phragmitis</name>
    <dbReference type="NCBI Taxonomy" id="739143"/>
    <lineage>
        <taxon>Bacteria</taxon>
        <taxon>Pseudomonadati</taxon>
        <taxon>Bacteroidota</taxon>
        <taxon>Flavobacteriia</taxon>
        <taxon>Flavobacteriales</taxon>
        <taxon>Flavobacteriaceae</taxon>
        <taxon>Flavobacterium</taxon>
    </lineage>
</organism>
<name>A0A1I1LIW0_9FLAO</name>
<dbReference type="EMBL" id="FOMH01000002">
    <property type="protein sequence ID" value="SFC72971.1"/>
    <property type="molecule type" value="Genomic_DNA"/>
</dbReference>
<dbReference type="GO" id="GO:0032259">
    <property type="term" value="P:methylation"/>
    <property type="evidence" value="ECO:0007669"/>
    <property type="project" value="UniProtKB-KW"/>
</dbReference>
<keyword evidence="6" id="KW-1185">Reference proteome</keyword>
<dbReference type="InterPro" id="IPR029063">
    <property type="entry name" value="SAM-dependent_MTases_sf"/>
</dbReference>
<dbReference type="STRING" id="739143.SAMN05216297_10245"/>
<gene>
    <name evidence="5" type="ORF">SAMN05216297_10245</name>
</gene>
<evidence type="ECO:0000313" key="5">
    <source>
        <dbReference type="EMBL" id="SFC72971.1"/>
    </source>
</evidence>
<comment type="catalytic activity">
    <reaction evidence="4">
        <text>a 2'-deoxycytidine in DNA + S-adenosyl-L-methionine = a 5-methyl-2'-deoxycytidine in DNA + S-adenosyl-L-homocysteine + H(+)</text>
        <dbReference type="Rhea" id="RHEA:13681"/>
        <dbReference type="Rhea" id="RHEA-COMP:11369"/>
        <dbReference type="Rhea" id="RHEA-COMP:11370"/>
        <dbReference type="ChEBI" id="CHEBI:15378"/>
        <dbReference type="ChEBI" id="CHEBI:57856"/>
        <dbReference type="ChEBI" id="CHEBI:59789"/>
        <dbReference type="ChEBI" id="CHEBI:85452"/>
        <dbReference type="ChEBI" id="CHEBI:85454"/>
        <dbReference type="EC" id="2.1.1.37"/>
    </reaction>
</comment>
<dbReference type="GO" id="GO:0003886">
    <property type="term" value="F:DNA (cytosine-5-)-methyltransferase activity"/>
    <property type="evidence" value="ECO:0007669"/>
    <property type="project" value="UniProtKB-EC"/>
</dbReference>